<evidence type="ECO:0000256" key="4">
    <source>
        <dbReference type="ARBA" id="ARBA00022989"/>
    </source>
</evidence>
<dbReference type="EMBL" id="JADIMA010000023">
    <property type="protein sequence ID" value="MBO8472438.1"/>
    <property type="molecule type" value="Genomic_DNA"/>
</dbReference>
<feature type="transmembrane region" description="Helical" evidence="6">
    <location>
        <begin position="186"/>
        <end position="211"/>
    </location>
</feature>
<dbReference type="AlphaFoldDB" id="A0A9D9III7"/>
<evidence type="ECO:0000256" key="1">
    <source>
        <dbReference type="ARBA" id="ARBA00004651"/>
    </source>
</evidence>
<evidence type="ECO:0000256" key="5">
    <source>
        <dbReference type="ARBA" id="ARBA00023136"/>
    </source>
</evidence>
<evidence type="ECO:0000259" key="7">
    <source>
        <dbReference type="Pfam" id="PF12698"/>
    </source>
</evidence>
<keyword evidence="2" id="KW-1003">Cell membrane</keyword>
<dbReference type="GO" id="GO:0140359">
    <property type="term" value="F:ABC-type transporter activity"/>
    <property type="evidence" value="ECO:0007669"/>
    <property type="project" value="InterPro"/>
</dbReference>
<feature type="transmembrane region" description="Helical" evidence="6">
    <location>
        <begin position="23"/>
        <end position="47"/>
    </location>
</feature>
<dbReference type="GO" id="GO:0005886">
    <property type="term" value="C:plasma membrane"/>
    <property type="evidence" value="ECO:0007669"/>
    <property type="project" value="UniProtKB-SubCell"/>
</dbReference>
<dbReference type="Pfam" id="PF12698">
    <property type="entry name" value="ABC2_membrane_3"/>
    <property type="match status" value="1"/>
</dbReference>
<evidence type="ECO:0000256" key="2">
    <source>
        <dbReference type="ARBA" id="ARBA00022475"/>
    </source>
</evidence>
<name>A0A9D9III7_9BACT</name>
<evidence type="ECO:0000256" key="6">
    <source>
        <dbReference type="SAM" id="Phobius"/>
    </source>
</evidence>
<dbReference type="PANTHER" id="PTHR30294">
    <property type="entry name" value="MEMBRANE COMPONENT OF ABC TRANSPORTER YHHJ-RELATED"/>
    <property type="match status" value="1"/>
</dbReference>
<feature type="transmembrane region" description="Helical" evidence="6">
    <location>
        <begin position="313"/>
        <end position="333"/>
    </location>
</feature>
<dbReference type="PANTHER" id="PTHR30294:SF29">
    <property type="entry name" value="MULTIDRUG ABC TRANSPORTER PERMEASE YBHS-RELATED"/>
    <property type="match status" value="1"/>
</dbReference>
<evidence type="ECO:0000313" key="8">
    <source>
        <dbReference type="EMBL" id="MBO8472438.1"/>
    </source>
</evidence>
<feature type="transmembrane region" description="Helical" evidence="6">
    <location>
        <begin position="405"/>
        <end position="426"/>
    </location>
</feature>
<comment type="caution">
    <text evidence="8">The sequence shown here is derived from an EMBL/GenBank/DDBJ whole genome shotgun (WGS) entry which is preliminary data.</text>
</comment>
<organism evidence="8 9">
    <name type="scientific">Candidatus Merdivivens pullicola</name>
    <dbReference type="NCBI Taxonomy" id="2840872"/>
    <lineage>
        <taxon>Bacteria</taxon>
        <taxon>Pseudomonadati</taxon>
        <taxon>Bacteroidota</taxon>
        <taxon>Bacteroidia</taxon>
        <taxon>Bacteroidales</taxon>
        <taxon>Muribaculaceae</taxon>
        <taxon>Muribaculaceae incertae sedis</taxon>
        <taxon>Candidatus Merdivivens</taxon>
    </lineage>
</organism>
<keyword evidence="4 6" id="KW-1133">Transmembrane helix</keyword>
<proteinExistence type="predicted"/>
<evidence type="ECO:0000256" key="3">
    <source>
        <dbReference type="ARBA" id="ARBA00022692"/>
    </source>
</evidence>
<dbReference type="InterPro" id="IPR013525">
    <property type="entry name" value="ABC2_TM"/>
</dbReference>
<reference evidence="8" key="1">
    <citation type="submission" date="2020-10" db="EMBL/GenBank/DDBJ databases">
        <authorList>
            <person name="Gilroy R."/>
        </authorList>
    </citation>
    <scope>NUCLEOTIDE SEQUENCE</scope>
    <source>
        <strain evidence="8">B1-8020</strain>
    </source>
</reference>
<comment type="subcellular location">
    <subcellularLocation>
        <location evidence="1">Cell membrane</location>
        <topology evidence="1">Multi-pass membrane protein</topology>
    </subcellularLocation>
</comment>
<accession>A0A9D9III7</accession>
<feature type="transmembrane region" description="Helical" evidence="6">
    <location>
        <begin position="231"/>
        <end position="264"/>
    </location>
</feature>
<feature type="domain" description="ABC-2 type transporter transmembrane" evidence="7">
    <location>
        <begin position="21"/>
        <end position="426"/>
    </location>
</feature>
<reference evidence="8" key="2">
    <citation type="journal article" date="2021" name="PeerJ">
        <title>Extensive microbial diversity within the chicken gut microbiome revealed by metagenomics and culture.</title>
        <authorList>
            <person name="Gilroy R."/>
            <person name="Ravi A."/>
            <person name="Getino M."/>
            <person name="Pursley I."/>
            <person name="Horton D.L."/>
            <person name="Alikhan N.F."/>
            <person name="Baker D."/>
            <person name="Gharbi K."/>
            <person name="Hall N."/>
            <person name="Watson M."/>
            <person name="Adriaenssens E.M."/>
            <person name="Foster-Nyarko E."/>
            <person name="Jarju S."/>
            <person name="Secka A."/>
            <person name="Antonio M."/>
            <person name="Oren A."/>
            <person name="Chaudhuri R.R."/>
            <person name="La Ragione R."/>
            <person name="Hildebrand F."/>
            <person name="Pallen M.J."/>
        </authorList>
    </citation>
    <scope>NUCLEOTIDE SEQUENCE</scope>
    <source>
        <strain evidence="8">B1-8020</strain>
    </source>
</reference>
<keyword evidence="5 6" id="KW-0472">Membrane</keyword>
<dbReference type="SUPFAM" id="SSF53850">
    <property type="entry name" value="Periplasmic binding protein-like II"/>
    <property type="match status" value="1"/>
</dbReference>
<evidence type="ECO:0000313" key="9">
    <source>
        <dbReference type="Proteomes" id="UP000823604"/>
    </source>
</evidence>
<sequence length="452" mass="49786">MNWKKIGVIIGREYAMRVKKKSFLVITFVTPVLMGLLMVLPTIIMLYGSSEEKGQNVAVVDNSGIVAQYLESDEHIAFTDMTGQDQEYVKRNLDSLGYKALVTVSPIDTAMGVSIVSYSYEPLGSDIAGRVTEAADRAVEDYRMESYDIEGLENIISSISYSSSITSYTITEDGGEKLTVTGVYRAIAVIFSILIYIFVYSFGGMVMSAVINEKTSRVVEVMVSSVKAIDLMIGKILGIAAVALTQFLLWIVLTLVIVVGVNAFMGFDKLMQSPEATEQLMEMAGAQGDMMTDMVDSAANQEMAAVLSTLSQINFPLVIGAFLMFFVFGYLLYSSMFAAIGSAVDNEADTNQLVIPVTIPILAAFFIAFSAIDNPSSPLLVWASYIPFTSPICMMMRVVNGIPSWEMWVSLAILVVTTFVMMYISAKIYKVGILMFGKKSSFKDMWKWLKYK</sequence>
<protein>
    <submittedName>
        <fullName evidence="8">ABC transporter permease</fullName>
    </submittedName>
</protein>
<dbReference type="Proteomes" id="UP000823604">
    <property type="component" value="Unassembled WGS sequence"/>
</dbReference>
<feature type="transmembrane region" description="Helical" evidence="6">
    <location>
        <begin position="353"/>
        <end position="372"/>
    </location>
</feature>
<dbReference type="Gene3D" id="3.40.190.10">
    <property type="entry name" value="Periplasmic binding protein-like II"/>
    <property type="match status" value="1"/>
</dbReference>
<dbReference type="InterPro" id="IPR051449">
    <property type="entry name" value="ABC-2_transporter_component"/>
</dbReference>
<keyword evidence="3 6" id="KW-0812">Transmembrane</keyword>
<gene>
    <name evidence="8" type="ORF">IAB81_02250</name>
</gene>